<gene>
    <name evidence="1" type="ORF">A2Z42_03440</name>
</gene>
<dbReference type="PANTHER" id="PTHR43861">
    <property type="entry name" value="TRANS-ACONITATE 2-METHYLTRANSFERASE-RELATED"/>
    <property type="match status" value="1"/>
</dbReference>
<name>A0A1G1WFB8_9BACT</name>
<evidence type="ECO:0008006" key="3">
    <source>
        <dbReference type="Google" id="ProtNLM"/>
    </source>
</evidence>
<dbReference type="PANTHER" id="PTHR43861:SF6">
    <property type="entry name" value="METHYLTRANSFERASE TYPE 11"/>
    <property type="match status" value="1"/>
</dbReference>
<protein>
    <recommendedName>
        <fullName evidence="3">Methyltransferase type 11 domain-containing protein</fullName>
    </recommendedName>
</protein>
<reference evidence="1 2" key="1">
    <citation type="journal article" date="2016" name="Nat. Commun.">
        <title>Thousands of microbial genomes shed light on interconnected biogeochemical processes in an aquifer system.</title>
        <authorList>
            <person name="Anantharaman K."/>
            <person name="Brown C.T."/>
            <person name="Hug L.A."/>
            <person name="Sharon I."/>
            <person name="Castelle C.J."/>
            <person name="Probst A.J."/>
            <person name="Thomas B.C."/>
            <person name="Singh A."/>
            <person name="Wilkins M.J."/>
            <person name="Karaoz U."/>
            <person name="Brodie E.L."/>
            <person name="Williams K.H."/>
            <person name="Hubbard S.S."/>
            <person name="Banfield J.F."/>
        </authorList>
    </citation>
    <scope>NUCLEOTIDE SEQUENCE [LARGE SCALE GENOMIC DNA]</scope>
</reference>
<evidence type="ECO:0000313" key="2">
    <source>
        <dbReference type="Proteomes" id="UP000176645"/>
    </source>
</evidence>
<dbReference type="CDD" id="cd02440">
    <property type="entry name" value="AdoMet_MTases"/>
    <property type="match status" value="1"/>
</dbReference>
<dbReference type="SUPFAM" id="SSF53335">
    <property type="entry name" value="S-adenosyl-L-methionine-dependent methyltransferases"/>
    <property type="match status" value="1"/>
</dbReference>
<dbReference type="AlphaFoldDB" id="A0A1G1WFB8"/>
<accession>A0A1G1WFB8</accession>
<dbReference type="Proteomes" id="UP000176645">
    <property type="component" value="Unassembled WGS sequence"/>
</dbReference>
<evidence type="ECO:0000313" key="1">
    <source>
        <dbReference type="EMBL" id="OGY26354.1"/>
    </source>
</evidence>
<proteinExistence type="predicted"/>
<dbReference type="EMBL" id="MHCU01000071">
    <property type="protein sequence ID" value="OGY26354.1"/>
    <property type="molecule type" value="Genomic_DNA"/>
</dbReference>
<sequence length="238" mass="27315">MKAEESLYKKIWDYKLKDTHHLPKIKYPTGSLRVDEAFKLVKQGKRFLDVGCGTGTLAYLVKENFDEVYGVDIEEAAVKEAKKIGVKASTLNVNEQILPFADGYFDTITCLAVIEHVFEPEVLIAELARVTKRGGMLILDTPNMRYLKYLFSIIINGEFPKTSGDIEHSYDGGHLHYFTFKDIKNLLSKYGFKIDHHAKAHLPESKKKPWYKILSLLGPWFEREFLSIEILVSARKIK</sequence>
<organism evidence="1 2">
    <name type="scientific">Candidatus Woykebacteria bacterium RBG_19FT_COMBO_43_10</name>
    <dbReference type="NCBI Taxonomy" id="1802598"/>
    <lineage>
        <taxon>Bacteria</taxon>
        <taxon>Candidatus Woykeibacteriota</taxon>
    </lineage>
</organism>
<dbReference type="Gene3D" id="3.40.50.150">
    <property type="entry name" value="Vaccinia Virus protein VP39"/>
    <property type="match status" value="1"/>
</dbReference>
<dbReference type="InterPro" id="IPR029063">
    <property type="entry name" value="SAM-dependent_MTases_sf"/>
</dbReference>
<dbReference type="Pfam" id="PF13489">
    <property type="entry name" value="Methyltransf_23"/>
    <property type="match status" value="1"/>
</dbReference>
<comment type="caution">
    <text evidence="1">The sequence shown here is derived from an EMBL/GenBank/DDBJ whole genome shotgun (WGS) entry which is preliminary data.</text>
</comment>